<dbReference type="InterPro" id="IPR005824">
    <property type="entry name" value="KOW"/>
</dbReference>
<dbReference type="Proteomes" id="UP000253370">
    <property type="component" value="Unassembled WGS sequence"/>
</dbReference>
<evidence type="ECO:0000256" key="3">
    <source>
        <dbReference type="ARBA" id="ARBA00023163"/>
    </source>
</evidence>
<evidence type="ECO:0000256" key="2">
    <source>
        <dbReference type="ARBA" id="ARBA00023015"/>
    </source>
</evidence>
<dbReference type="AlphaFoldDB" id="A0A365UCV0"/>
<dbReference type="CDD" id="cd06091">
    <property type="entry name" value="KOW_NusG"/>
    <property type="match status" value="1"/>
</dbReference>
<evidence type="ECO:0000259" key="5">
    <source>
        <dbReference type="SMART" id="SM00739"/>
    </source>
</evidence>
<accession>A0A365UCV0</accession>
<dbReference type="SMART" id="SM00739">
    <property type="entry name" value="KOW"/>
    <property type="match status" value="1"/>
</dbReference>
<gene>
    <name evidence="6" type="ORF">DRV85_03510</name>
</gene>
<keyword evidence="2" id="KW-0805">Transcription regulation</keyword>
<dbReference type="SMART" id="SM00738">
    <property type="entry name" value="NGN"/>
    <property type="match status" value="1"/>
</dbReference>
<reference evidence="6 7" key="1">
    <citation type="submission" date="2018-07" db="EMBL/GenBank/DDBJ databases">
        <title>Rhodosalinus sp. strain E84T genomic sequence and assembly.</title>
        <authorList>
            <person name="Liu Z.-W."/>
            <person name="Lu D.-C."/>
        </authorList>
    </citation>
    <scope>NUCLEOTIDE SEQUENCE [LARGE SCALE GENOMIC DNA]</scope>
    <source>
        <strain evidence="6 7">E84</strain>
    </source>
</reference>
<dbReference type="GO" id="GO:0031564">
    <property type="term" value="P:transcription antitermination"/>
    <property type="evidence" value="ECO:0007669"/>
    <property type="project" value="UniProtKB-KW"/>
</dbReference>
<dbReference type="InterPro" id="IPR043425">
    <property type="entry name" value="NusG-like"/>
</dbReference>
<dbReference type="EMBL" id="QNTQ01000002">
    <property type="protein sequence ID" value="RBI87202.1"/>
    <property type="molecule type" value="Genomic_DNA"/>
</dbReference>
<organism evidence="6 7">
    <name type="scientific">Rhodosalinus halophilus</name>
    <dbReference type="NCBI Taxonomy" id="2259333"/>
    <lineage>
        <taxon>Bacteria</taxon>
        <taxon>Pseudomonadati</taxon>
        <taxon>Pseudomonadota</taxon>
        <taxon>Alphaproteobacteria</taxon>
        <taxon>Rhodobacterales</taxon>
        <taxon>Paracoccaceae</taxon>
        <taxon>Rhodosalinus</taxon>
    </lineage>
</organism>
<keyword evidence="7" id="KW-1185">Reference proteome</keyword>
<dbReference type="InterPro" id="IPR006645">
    <property type="entry name" value="NGN-like_dom"/>
</dbReference>
<dbReference type="Pfam" id="PF00467">
    <property type="entry name" value="KOW"/>
    <property type="match status" value="1"/>
</dbReference>
<proteinExistence type="predicted"/>
<evidence type="ECO:0000313" key="7">
    <source>
        <dbReference type="Proteomes" id="UP000253370"/>
    </source>
</evidence>
<sequence>MRVFTKSDASGWARGTRRRPPVTAPRWFVAQLKPNGLALAERNLARQGIAHFSPWQIETRRRRGRLADVRRPLFPGYIFVRFAPEAGLWRAVNATRGLTRLVQTDPRRPTPLPDALVEGLRARCDAEGRLAAAPELAEGDRVRVIAGPFADLVGRIETLEEGERIRVMLDLMGREVRTRIGAEAVEKLD</sequence>
<keyword evidence="1" id="KW-0889">Transcription antitermination</keyword>
<dbReference type="Pfam" id="PF02357">
    <property type="entry name" value="NusG"/>
    <property type="match status" value="1"/>
</dbReference>
<dbReference type="GO" id="GO:0006354">
    <property type="term" value="P:DNA-templated transcription elongation"/>
    <property type="evidence" value="ECO:0007669"/>
    <property type="project" value="InterPro"/>
</dbReference>
<dbReference type="SUPFAM" id="SSF50104">
    <property type="entry name" value="Translation proteins SH3-like domain"/>
    <property type="match status" value="1"/>
</dbReference>
<dbReference type="PANTHER" id="PTHR30265:SF4">
    <property type="entry name" value="KOW MOTIF FAMILY PROTEIN, EXPRESSED"/>
    <property type="match status" value="1"/>
</dbReference>
<feature type="domain" description="NusG-like N-terminal" evidence="4">
    <location>
        <begin position="24"/>
        <end position="124"/>
    </location>
</feature>
<protein>
    <submittedName>
        <fullName evidence="6">Transcriptional activator RfaH</fullName>
    </submittedName>
</protein>
<dbReference type="InterPro" id="IPR036735">
    <property type="entry name" value="NGN_dom_sf"/>
</dbReference>
<evidence type="ECO:0000259" key="4">
    <source>
        <dbReference type="SMART" id="SM00738"/>
    </source>
</evidence>
<feature type="domain" description="KOW" evidence="5">
    <location>
        <begin position="135"/>
        <end position="162"/>
    </location>
</feature>
<evidence type="ECO:0000313" key="6">
    <source>
        <dbReference type="EMBL" id="RBI87202.1"/>
    </source>
</evidence>
<evidence type="ECO:0000256" key="1">
    <source>
        <dbReference type="ARBA" id="ARBA00022814"/>
    </source>
</evidence>
<name>A0A365UCV0_9RHOB</name>
<dbReference type="PANTHER" id="PTHR30265">
    <property type="entry name" value="RHO-INTERACTING TRANSCRIPTION TERMINATION FACTOR NUSG"/>
    <property type="match status" value="1"/>
</dbReference>
<comment type="caution">
    <text evidence="6">The sequence shown here is derived from an EMBL/GenBank/DDBJ whole genome shotgun (WGS) entry which is preliminary data.</text>
</comment>
<dbReference type="SUPFAM" id="SSF82679">
    <property type="entry name" value="N-utilization substance G protein NusG, N-terminal domain"/>
    <property type="match status" value="1"/>
</dbReference>
<keyword evidence="3" id="KW-0804">Transcription</keyword>
<dbReference type="Gene3D" id="3.30.70.940">
    <property type="entry name" value="NusG, N-terminal domain"/>
    <property type="match status" value="1"/>
</dbReference>
<dbReference type="InterPro" id="IPR008991">
    <property type="entry name" value="Translation_prot_SH3-like_sf"/>
</dbReference>